<dbReference type="Proteomes" id="UP001571476">
    <property type="component" value="Unassembled WGS sequence"/>
</dbReference>
<dbReference type="EMBL" id="JBGOSP010000044">
    <property type="protein sequence ID" value="MFA3842800.1"/>
    <property type="molecule type" value="Genomic_DNA"/>
</dbReference>
<organism evidence="1 2">
    <name type="scientific">Streptomyces aureus</name>
    <dbReference type="NCBI Taxonomy" id="193461"/>
    <lineage>
        <taxon>Bacteria</taxon>
        <taxon>Bacillati</taxon>
        <taxon>Actinomycetota</taxon>
        <taxon>Actinomycetes</taxon>
        <taxon>Kitasatosporales</taxon>
        <taxon>Streptomycetaceae</taxon>
        <taxon>Streptomyces</taxon>
    </lineage>
</organism>
<comment type="caution">
    <text evidence="1">The sequence shown here is derived from an EMBL/GenBank/DDBJ whole genome shotgun (WGS) entry which is preliminary data.</text>
</comment>
<keyword evidence="2" id="KW-1185">Reference proteome</keyword>
<dbReference type="RefSeq" id="WP_372566713.1">
    <property type="nucleotide sequence ID" value="NZ_JBGOSP010000044.1"/>
</dbReference>
<proteinExistence type="predicted"/>
<dbReference type="Pfam" id="PF08798">
    <property type="entry name" value="CRISPR_assoc"/>
    <property type="match status" value="1"/>
</dbReference>
<protein>
    <submittedName>
        <fullName evidence="1">Type I-E CRISPR-associated protein Cas6/Cse3/CasE</fullName>
    </submittedName>
</protein>
<evidence type="ECO:0000313" key="2">
    <source>
        <dbReference type="Proteomes" id="UP001571476"/>
    </source>
</evidence>
<evidence type="ECO:0000313" key="1">
    <source>
        <dbReference type="EMBL" id="MFA3842800.1"/>
    </source>
</evidence>
<dbReference type="InterPro" id="IPR010179">
    <property type="entry name" value="CRISPR-assoc_prot_Cse3"/>
</dbReference>
<sequence>MSVAASPSVPYSSTAPGGCALSVWRSKIILSARASAECEDAHVMHQLVEWGVRDDPSLRPPGQQHTSYVAERHPSDAQRSCGLAGRPVSLVVQTAQKPDWSSQVRQGRVVNVHSEQVRHTWRRGDRAEIQVCASPVVNRHGTSGKVLLRSSEECQRWFCGHLDRAGCKPVAKTIVVTAASTNRQRWQTITLREFRATVKIADPARFHQLLVCGMGRHRAWGAGLVLADHPAPQS</sequence>
<dbReference type="SUPFAM" id="SSF117987">
    <property type="entry name" value="CRISPR-associated protein"/>
    <property type="match status" value="1"/>
</dbReference>
<dbReference type="SMART" id="SM01101">
    <property type="entry name" value="CRISPR_assoc"/>
    <property type="match status" value="1"/>
</dbReference>
<dbReference type="Gene3D" id="3.30.70.1210">
    <property type="entry name" value="Crispr-associated protein, domain 2"/>
    <property type="match status" value="1"/>
</dbReference>
<accession>A0ABV4SWH1</accession>
<name>A0ABV4SWH1_9ACTN</name>
<gene>
    <name evidence="1" type="ORF">ACEG43_42780</name>
</gene>
<reference evidence="1 2" key="1">
    <citation type="submission" date="2024-08" db="EMBL/GenBank/DDBJ databases">
        <title>Genome sequence of Streptomyces aureus CACIA-1.46HGO.</title>
        <authorList>
            <person name="Evangelista-Martinez Z."/>
        </authorList>
    </citation>
    <scope>NUCLEOTIDE SEQUENCE [LARGE SCALE GENOMIC DNA]</scope>
    <source>
        <strain evidence="1 2">CACIA-1.46HGO</strain>
    </source>
</reference>